<gene>
    <name evidence="1" type="ORF">LTR97_001045</name>
</gene>
<comment type="caution">
    <text evidence="1">The sequence shown here is derived from an EMBL/GenBank/DDBJ whole genome shotgun (WGS) entry which is preliminary data.</text>
</comment>
<evidence type="ECO:0000313" key="2">
    <source>
        <dbReference type="Proteomes" id="UP001310594"/>
    </source>
</evidence>
<organism evidence="1 2">
    <name type="scientific">Elasticomyces elasticus</name>
    <dbReference type="NCBI Taxonomy" id="574655"/>
    <lineage>
        <taxon>Eukaryota</taxon>
        <taxon>Fungi</taxon>
        <taxon>Dikarya</taxon>
        <taxon>Ascomycota</taxon>
        <taxon>Pezizomycotina</taxon>
        <taxon>Dothideomycetes</taxon>
        <taxon>Dothideomycetidae</taxon>
        <taxon>Mycosphaerellales</taxon>
        <taxon>Teratosphaeriaceae</taxon>
        <taxon>Elasticomyces</taxon>
    </lineage>
</organism>
<dbReference type="AlphaFoldDB" id="A0AAN8A5M9"/>
<evidence type="ECO:0000313" key="1">
    <source>
        <dbReference type="EMBL" id="KAK5706059.1"/>
    </source>
</evidence>
<proteinExistence type="predicted"/>
<dbReference type="EMBL" id="JAVRQU010000002">
    <property type="protein sequence ID" value="KAK5706059.1"/>
    <property type="molecule type" value="Genomic_DNA"/>
</dbReference>
<accession>A0AAN8A5M9</accession>
<dbReference type="InterPro" id="IPR029052">
    <property type="entry name" value="Metallo-depent_PP-like"/>
</dbReference>
<sequence length="176" mass="19961">MASSTPTLFNLPQELKDEIWTLAISCHPTPGNHEDVDGSTYTAVLMALPPQHRLEFAAQRFSNLEVLFRKPLHIRRFYYYASNATLAIFSSFALRVFSTFSGDEEKFLWTHHYFVSSLPGLQSVLLGERRGQQLLEELAVSFPVVRLQVMGHIKSSYSIRTMIISNLTQAGAEPRI</sequence>
<dbReference type="SUPFAM" id="SSF56300">
    <property type="entry name" value="Metallo-dependent phosphatases"/>
    <property type="match status" value="1"/>
</dbReference>
<reference evidence="1" key="1">
    <citation type="submission" date="2023-08" db="EMBL/GenBank/DDBJ databases">
        <title>Black Yeasts Isolated from many extreme environments.</title>
        <authorList>
            <person name="Coleine C."/>
            <person name="Stajich J.E."/>
            <person name="Selbmann L."/>
        </authorList>
    </citation>
    <scope>NUCLEOTIDE SEQUENCE</scope>
    <source>
        <strain evidence="1">CCFEE 5810</strain>
    </source>
</reference>
<protein>
    <submittedName>
        <fullName evidence="1">Uncharacterized protein</fullName>
    </submittedName>
</protein>
<name>A0AAN8A5M9_9PEZI</name>
<dbReference type="Proteomes" id="UP001310594">
    <property type="component" value="Unassembled WGS sequence"/>
</dbReference>